<dbReference type="SUPFAM" id="SSF48179">
    <property type="entry name" value="6-phosphogluconate dehydrogenase C-terminal domain-like"/>
    <property type="match status" value="1"/>
</dbReference>
<name>A0A090TDK6_9VIBR</name>
<dbReference type="EC" id="5.3.3.8" evidence="2"/>
<keyword evidence="2" id="KW-0456">Lyase</keyword>
<reference evidence="2 3" key="2">
    <citation type="submission" date="2014-09" db="EMBL/GenBank/DDBJ databases">
        <authorList>
            <consortium name="NBRP consortium"/>
            <person name="Sawabe T."/>
            <person name="Meirelles P."/>
            <person name="Nakanishi M."/>
            <person name="Sayaka M."/>
            <person name="Hattori M."/>
            <person name="Ohkuma M."/>
        </authorList>
    </citation>
    <scope>NUCLEOTIDE SEQUENCE [LARGE SCALE GENOMIC DNA]</scope>
    <source>
        <strain evidence="2 3">JCM 19240</strain>
    </source>
</reference>
<accession>A0A090TDK6</accession>
<proteinExistence type="predicted"/>
<dbReference type="EC" id="4.2.1.17" evidence="2"/>
<sequence length="42" mass="4733">MDSLGIKKVVDLMNEHAQKYGDRFAPCDGLVTRAGLEESFYK</sequence>
<dbReference type="EC" id="5.1.2.3" evidence="2"/>
<dbReference type="AlphaFoldDB" id="A0A090TDK6"/>
<gene>
    <name evidence="2" type="ORF">JCM19240_3265</name>
</gene>
<dbReference type="EMBL" id="BBMT01000016">
    <property type="protein sequence ID" value="GAL37403.1"/>
    <property type="molecule type" value="Genomic_DNA"/>
</dbReference>
<dbReference type="GO" id="GO:0004165">
    <property type="term" value="F:delta(3)-delta(2)-enoyl-CoA isomerase activity"/>
    <property type="evidence" value="ECO:0007669"/>
    <property type="project" value="UniProtKB-EC"/>
</dbReference>
<dbReference type="EC" id="1.1.1.35" evidence="2"/>
<organism evidence="2 3">
    <name type="scientific">Vibrio maritimus</name>
    <dbReference type="NCBI Taxonomy" id="990268"/>
    <lineage>
        <taxon>Bacteria</taxon>
        <taxon>Pseudomonadati</taxon>
        <taxon>Pseudomonadota</taxon>
        <taxon>Gammaproteobacteria</taxon>
        <taxon>Vibrionales</taxon>
        <taxon>Vibrionaceae</taxon>
        <taxon>Vibrio</taxon>
    </lineage>
</organism>
<dbReference type="Proteomes" id="UP000029224">
    <property type="component" value="Unassembled WGS sequence"/>
</dbReference>
<keyword evidence="1 2" id="KW-0560">Oxidoreductase</keyword>
<evidence type="ECO:0000313" key="3">
    <source>
        <dbReference type="Proteomes" id="UP000029224"/>
    </source>
</evidence>
<evidence type="ECO:0000313" key="2">
    <source>
        <dbReference type="EMBL" id="GAL37403.1"/>
    </source>
</evidence>
<keyword evidence="3" id="KW-1185">Reference proteome</keyword>
<dbReference type="GO" id="GO:0008692">
    <property type="term" value="F:3-hydroxybutyryl-CoA epimerase activity"/>
    <property type="evidence" value="ECO:0007669"/>
    <property type="project" value="UniProtKB-EC"/>
</dbReference>
<comment type="caution">
    <text evidence="2">The sequence shown here is derived from an EMBL/GenBank/DDBJ whole genome shotgun (WGS) entry which is preliminary data.</text>
</comment>
<reference evidence="2 3" key="1">
    <citation type="submission" date="2014-09" db="EMBL/GenBank/DDBJ databases">
        <title>Vibrio maritimus JCM 19240. (C210) whole genome shotgun sequence.</title>
        <authorList>
            <person name="Sawabe T."/>
            <person name="Meirelles P."/>
            <person name="Nakanishi M."/>
            <person name="Sayaka M."/>
            <person name="Hattori M."/>
            <person name="Ohkuma M."/>
        </authorList>
    </citation>
    <scope>NUCLEOTIDE SEQUENCE [LARGE SCALE GENOMIC DNA]</scope>
    <source>
        <strain evidence="2 3">JCM 19240</strain>
    </source>
</reference>
<evidence type="ECO:0000256" key="1">
    <source>
        <dbReference type="ARBA" id="ARBA00023002"/>
    </source>
</evidence>
<keyword evidence="2" id="KW-0413">Isomerase</keyword>
<protein>
    <submittedName>
        <fullName evidence="2">Enoyl-CoA hydratase</fullName>
        <ecNumber evidence="2">1.1.1.35</ecNumber>
        <ecNumber evidence="2">4.2.1.17</ecNumber>
        <ecNumber evidence="2">5.1.2.3</ecNumber>
        <ecNumber evidence="2">5.3.3.8</ecNumber>
    </submittedName>
</protein>
<dbReference type="GO" id="GO:0003857">
    <property type="term" value="F:(3S)-3-hydroxyacyl-CoA dehydrogenase (NAD+) activity"/>
    <property type="evidence" value="ECO:0007669"/>
    <property type="project" value="UniProtKB-EC"/>
</dbReference>
<dbReference type="InterPro" id="IPR008927">
    <property type="entry name" value="6-PGluconate_DH-like_C_sf"/>
</dbReference>
<dbReference type="Gene3D" id="1.10.1040.50">
    <property type="match status" value="1"/>
</dbReference>
<dbReference type="GO" id="GO:0004300">
    <property type="term" value="F:enoyl-CoA hydratase activity"/>
    <property type="evidence" value="ECO:0007669"/>
    <property type="project" value="UniProtKB-EC"/>
</dbReference>